<dbReference type="Proteomes" id="UP000691718">
    <property type="component" value="Unassembled WGS sequence"/>
</dbReference>
<evidence type="ECO:0000313" key="3">
    <source>
        <dbReference type="Proteomes" id="UP000691718"/>
    </source>
</evidence>
<feature type="compositionally biased region" description="Polar residues" evidence="1">
    <location>
        <begin position="213"/>
        <end position="222"/>
    </location>
</feature>
<keyword evidence="3" id="KW-1185">Reference proteome</keyword>
<dbReference type="AlphaFoldDB" id="A0A8S3XIL8"/>
<feature type="compositionally biased region" description="Low complexity" evidence="1">
    <location>
        <begin position="199"/>
        <end position="212"/>
    </location>
</feature>
<reference evidence="2" key="1">
    <citation type="submission" date="2021-04" db="EMBL/GenBank/DDBJ databases">
        <authorList>
            <person name="Tunstrom K."/>
        </authorList>
    </citation>
    <scope>NUCLEOTIDE SEQUENCE</scope>
</reference>
<sequence length="372" mass="42235">MKCQDLIRLCDTGAIPKRFHEEYHKLPNDSNVRETLNETNYEEEDDEKEDLRIEEVGSGTPLCDRHKFFDLMESKISRNRALICHSCWVRADRNAHHFVSAPSGSSTSVYETSEQEELTLQSTPQATLQSTSQDTLQSTSQDTLQSTSQVRSQDTLQSTSQATLQSTSQDTLQSTSQATLQSTSQATLQSTSQATLQSTSQDTLQSTSQDTLHSTSQATSEATPRLSEAIVLPDYVRAVETESRCFIEGCRRQERNRVPVTTRKMLLDVYNFYIPKNNRLCNHHINTQSWDFLTGALENYVNVFTALHIQNMLEFKSHSNVGLDFINILNMEDRLVHHWLGFTKEQYQRILDEVPQLLQKSSGPIGLTAYLI</sequence>
<accession>A0A8S3XIL8</accession>
<evidence type="ECO:0000313" key="2">
    <source>
        <dbReference type="EMBL" id="CAG5022585.1"/>
    </source>
</evidence>
<feature type="region of interest" description="Disordered" evidence="1">
    <location>
        <begin position="199"/>
        <end position="224"/>
    </location>
</feature>
<dbReference type="OrthoDB" id="10049726at2759"/>
<proteinExistence type="predicted"/>
<organism evidence="2 3">
    <name type="scientific">Parnassius apollo</name>
    <name type="common">Apollo butterfly</name>
    <name type="synonym">Papilio apollo</name>
    <dbReference type="NCBI Taxonomy" id="110799"/>
    <lineage>
        <taxon>Eukaryota</taxon>
        <taxon>Metazoa</taxon>
        <taxon>Ecdysozoa</taxon>
        <taxon>Arthropoda</taxon>
        <taxon>Hexapoda</taxon>
        <taxon>Insecta</taxon>
        <taxon>Pterygota</taxon>
        <taxon>Neoptera</taxon>
        <taxon>Endopterygota</taxon>
        <taxon>Lepidoptera</taxon>
        <taxon>Glossata</taxon>
        <taxon>Ditrysia</taxon>
        <taxon>Papilionoidea</taxon>
        <taxon>Papilionidae</taxon>
        <taxon>Parnassiinae</taxon>
        <taxon>Parnassini</taxon>
        <taxon>Parnassius</taxon>
        <taxon>Parnassius</taxon>
    </lineage>
</organism>
<feature type="compositionally biased region" description="Low complexity" evidence="1">
    <location>
        <begin position="127"/>
        <end position="162"/>
    </location>
</feature>
<name>A0A8S3XIL8_PARAO</name>
<evidence type="ECO:0000256" key="1">
    <source>
        <dbReference type="SAM" id="MobiDB-lite"/>
    </source>
</evidence>
<gene>
    <name evidence="2" type="ORF">PAPOLLO_LOCUS17767</name>
</gene>
<feature type="region of interest" description="Disordered" evidence="1">
    <location>
        <begin position="99"/>
        <end position="162"/>
    </location>
</feature>
<feature type="compositionally biased region" description="Polar residues" evidence="1">
    <location>
        <begin position="102"/>
        <end position="126"/>
    </location>
</feature>
<comment type="caution">
    <text evidence="2">The sequence shown here is derived from an EMBL/GenBank/DDBJ whole genome shotgun (WGS) entry which is preliminary data.</text>
</comment>
<dbReference type="EMBL" id="CAJQZP010001148">
    <property type="protein sequence ID" value="CAG5022585.1"/>
    <property type="molecule type" value="Genomic_DNA"/>
</dbReference>
<protein>
    <submittedName>
        <fullName evidence="2">(apollo) hypothetical protein</fullName>
    </submittedName>
</protein>